<reference evidence="2" key="1">
    <citation type="submission" date="2021-06" db="EMBL/GenBank/DDBJ databases">
        <authorList>
            <person name="Hodson N. C."/>
            <person name="Mongue J. A."/>
            <person name="Jaron S. K."/>
        </authorList>
    </citation>
    <scope>NUCLEOTIDE SEQUENCE</scope>
</reference>
<evidence type="ECO:0000256" key="1">
    <source>
        <dbReference type="SAM" id="MobiDB-lite"/>
    </source>
</evidence>
<dbReference type="AlphaFoldDB" id="A0A8J2KNL1"/>
<keyword evidence="3" id="KW-1185">Reference proteome</keyword>
<feature type="region of interest" description="Disordered" evidence="1">
    <location>
        <begin position="1"/>
        <end position="22"/>
    </location>
</feature>
<feature type="compositionally biased region" description="Basic and acidic residues" evidence="1">
    <location>
        <begin position="51"/>
        <end position="73"/>
    </location>
</feature>
<evidence type="ECO:0000313" key="3">
    <source>
        <dbReference type="Proteomes" id="UP000708208"/>
    </source>
</evidence>
<proteinExistence type="predicted"/>
<dbReference type="EMBL" id="CAJVCH010418518">
    <property type="protein sequence ID" value="CAG7818340.1"/>
    <property type="molecule type" value="Genomic_DNA"/>
</dbReference>
<comment type="caution">
    <text evidence="2">The sequence shown here is derived from an EMBL/GenBank/DDBJ whole genome shotgun (WGS) entry which is preliminary data.</text>
</comment>
<feature type="region of interest" description="Disordered" evidence="1">
    <location>
        <begin position="40"/>
        <end position="73"/>
    </location>
</feature>
<gene>
    <name evidence="2" type="ORF">AFUS01_LOCUS28852</name>
</gene>
<protein>
    <submittedName>
        <fullName evidence="2">Uncharacterized protein</fullName>
    </submittedName>
</protein>
<organism evidence="2 3">
    <name type="scientific">Allacma fusca</name>
    <dbReference type="NCBI Taxonomy" id="39272"/>
    <lineage>
        <taxon>Eukaryota</taxon>
        <taxon>Metazoa</taxon>
        <taxon>Ecdysozoa</taxon>
        <taxon>Arthropoda</taxon>
        <taxon>Hexapoda</taxon>
        <taxon>Collembola</taxon>
        <taxon>Symphypleona</taxon>
        <taxon>Sminthuridae</taxon>
        <taxon>Allacma</taxon>
    </lineage>
</organism>
<sequence length="121" mass="13716">MLLLPTGIVGSPSDHIHSRDTSTKDCAVSDSLVFIPVPRKRQSEVSGEGGTARELKMNVKKKQEKEKNRQDRDMSKLYDYVLKTEMDAESSTSEVRSRLVGARKKRSRVFGLEAQRTWFVS</sequence>
<name>A0A8J2KNL1_9HEXA</name>
<accession>A0A8J2KNL1</accession>
<dbReference type="Proteomes" id="UP000708208">
    <property type="component" value="Unassembled WGS sequence"/>
</dbReference>
<evidence type="ECO:0000313" key="2">
    <source>
        <dbReference type="EMBL" id="CAG7818340.1"/>
    </source>
</evidence>